<accession>A0ABQ4P0R9</accession>
<feature type="transmembrane region" description="Helical" evidence="1">
    <location>
        <begin position="35"/>
        <end position="59"/>
    </location>
</feature>
<dbReference type="Proteomes" id="UP000773469">
    <property type="component" value="Unassembled WGS sequence"/>
</dbReference>
<keyword evidence="1" id="KW-0472">Membrane</keyword>
<reference evidence="2 3" key="1">
    <citation type="submission" date="2021-05" db="EMBL/GenBank/DDBJ databases">
        <title>Molecular characterization for Shewanella algae harboring chromosomal blaOXA-55-like strains isolated from clinical and environment sample.</title>
        <authorList>
            <person name="Ohama Y."/>
            <person name="Aoki K."/>
            <person name="Harada S."/>
            <person name="Moriya K."/>
            <person name="Ishii Y."/>
            <person name="Tateda K."/>
        </authorList>
    </citation>
    <scope>NUCLEOTIDE SEQUENCE [LARGE SCALE GENOMIC DNA]</scope>
    <source>
        <strain evidence="2 3">MBTL60-118</strain>
    </source>
</reference>
<keyword evidence="1" id="KW-1133">Transmembrane helix</keyword>
<feature type="transmembrane region" description="Helical" evidence="1">
    <location>
        <begin position="173"/>
        <end position="191"/>
    </location>
</feature>
<protein>
    <recommendedName>
        <fullName evidence="4">ABC transmembrane type-1 domain-containing protein</fullName>
    </recommendedName>
</protein>
<feature type="transmembrane region" description="Helical" evidence="1">
    <location>
        <begin position="80"/>
        <end position="98"/>
    </location>
</feature>
<feature type="transmembrane region" description="Helical" evidence="1">
    <location>
        <begin position="7"/>
        <end position="29"/>
    </location>
</feature>
<organism evidence="2 3">
    <name type="scientific">Shewanella colwelliana</name>
    <name type="common">Alteromonas colwelliana</name>
    <dbReference type="NCBI Taxonomy" id="23"/>
    <lineage>
        <taxon>Bacteria</taxon>
        <taxon>Pseudomonadati</taxon>
        <taxon>Pseudomonadota</taxon>
        <taxon>Gammaproteobacteria</taxon>
        <taxon>Alteromonadales</taxon>
        <taxon>Shewanellaceae</taxon>
        <taxon>Shewanella</taxon>
    </lineage>
</organism>
<evidence type="ECO:0000313" key="2">
    <source>
        <dbReference type="EMBL" id="GIU41106.1"/>
    </source>
</evidence>
<evidence type="ECO:0000313" key="3">
    <source>
        <dbReference type="Proteomes" id="UP000773469"/>
    </source>
</evidence>
<keyword evidence="1" id="KW-0812">Transmembrane</keyword>
<sequence length="248" mass="28073">MAKKTFILYLICSVIIILLTDYLTIQFAFMRESPWYQIIWAIIAMLPYLLAPIGAISFIRMRLKSVAGLKYDEITKYDTVAAAAIYAAMVLVVLLSAASPYKPLFLSLLVFAGYRLYAITAPIKTQQDYFDSLINRRKTTFLDFVKYVKVHKGGTDVGALKRAYTELTKKVKVKSYVIVGALALMFVLPFLSINLLVLSPLLMLFAVPLWYSQFMLRLKIRDIESMINFDSYQDVQAIDDALDAAVAV</sequence>
<dbReference type="EMBL" id="BPEU01000013">
    <property type="protein sequence ID" value="GIU41106.1"/>
    <property type="molecule type" value="Genomic_DNA"/>
</dbReference>
<proteinExistence type="predicted"/>
<evidence type="ECO:0000256" key="1">
    <source>
        <dbReference type="SAM" id="Phobius"/>
    </source>
</evidence>
<evidence type="ECO:0008006" key="4">
    <source>
        <dbReference type="Google" id="ProtNLM"/>
    </source>
</evidence>
<comment type="caution">
    <text evidence="2">The sequence shown here is derived from an EMBL/GenBank/DDBJ whole genome shotgun (WGS) entry which is preliminary data.</text>
</comment>
<gene>
    <name evidence="2" type="ORF">TUM3794_20820</name>
</gene>
<keyword evidence="3" id="KW-1185">Reference proteome</keyword>
<name>A0ABQ4P0R9_SHECO</name>